<dbReference type="EMBL" id="JARYZI010000004">
    <property type="protein sequence ID" value="MDH8678191.1"/>
    <property type="molecule type" value="Genomic_DNA"/>
</dbReference>
<dbReference type="Gene3D" id="1.10.101.10">
    <property type="entry name" value="PGBD-like superfamily/PGBD"/>
    <property type="match status" value="1"/>
</dbReference>
<organism evidence="4 5">
    <name type="scientific">Fusibacter bizertensis</name>
    <dbReference type="NCBI Taxonomy" id="1488331"/>
    <lineage>
        <taxon>Bacteria</taxon>
        <taxon>Bacillati</taxon>
        <taxon>Bacillota</taxon>
        <taxon>Clostridia</taxon>
        <taxon>Eubacteriales</taxon>
        <taxon>Eubacteriales Family XII. Incertae Sedis</taxon>
        <taxon>Fusibacter</taxon>
    </lineage>
</organism>
<comment type="caution">
    <text evidence="4">The sequence shown here is derived from an EMBL/GenBank/DDBJ whole genome shotgun (WGS) entry which is preliminary data.</text>
</comment>
<dbReference type="SUPFAM" id="SSF47090">
    <property type="entry name" value="PGBD-like"/>
    <property type="match status" value="1"/>
</dbReference>
<protein>
    <submittedName>
        <fullName evidence="4">Peptidoglycan-binding domain-containing protein</fullName>
    </submittedName>
</protein>
<feature type="region of interest" description="Disordered" evidence="1">
    <location>
        <begin position="31"/>
        <end position="69"/>
    </location>
</feature>
<gene>
    <name evidence="4" type="ORF">QE109_08530</name>
</gene>
<sequence>MGRKIKALVLVAVMIVTMFAMPGTAFADTDTWTSATPTTPTEPAPTTPTTPTTPTAPTEPTTEKPEVMESDFAIPTITRVLYFGTSGVDVESLQNYLIKLGYSIEADGMFGNMTLKTVKAFQTKAGLVVDGYVGKNTNKAIYDAAGGTDAITTASLVNDIDAFKAGISENGTWIITTLGDLVSEEELVLEGTFKNGKQDKVTGEDLIQRKIGLYTQDEDHNVTARFTLTAPKLTINSPNTRLQSGTFYGNIYVNATGFNMKDFVVEGNVYYTTQEVKDTASIDDTDNVKGEIALVEIIEGTDVVTSASLTYETDVFANSIGAEGTWIISVLKDMTIDQDLVLTGEFLNGRGTVQRKIALYSQDDAHVVTRKFTLTAPKLTIESPNARIQGGIFKGDVYVTVDNFQLVKATVDGNIYFTTQSAKDTFTMDEESSVTGEKILTEVDAVVSPSLYRDEDALIKNLSKDGTWIIYAGNDVTTDQPLYLMGDFTYKDVVQRKIALYSQDDTRKVTRRFTLTAPMLVINSTNARLEKGDFVGDIYVQKPNFKLNVAKVTGNIYVGPFATGFTMVDTAVTGNVYYATQSVMDSAVIDELTTVSGVQEVE</sequence>
<feature type="signal peptide" evidence="2">
    <location>
        <begin position="1"/>
        <end position="27"/>
    </location>
</feature>
<evidence type="ECO:0000256" key="1">
    <source>
        <dbReference type="SAM" id="MobiDB-lite"/>
    </source>
</evidence>
<feature type="chain" id="PRO_5046902302" evidence="2">
    <location>
        <begin position="28"/>
        <end position="602"/>
    </location>
</feature>
<dbReference type="InterPro" id="IPR036365">
    <property type="entry name" value="PGBD-like_sf"/>
</dbReference>
<keyword evidence="5" id="KW-1185">Reference proteome</keyword>
<feature type="domain" description="Peptidoglycan binding-like" evidence="3">
    <location>
        <begin position="87"/>
        <end position="141"/>
    </location>
</feature>
<dbReference type="RefSeq" id="WP_281094019.1">
    <property type="nucleotide sequence ID" value="NZ_JARYZI010000004.1"/>
</dbReference>
<evidence type="ECO:0000313" key="4">
    <source>
        <dbReference type="EMBL" id="MDH8678191.1"/>
    </source>
</evidence>
<dbReference type="Pfam" id="PF01471">
    <property type="entry name" value="PG_binding_1"/>
    <property type="match status" value="1"/>
</dbReference>
<accession>A0ABT6NCT3</accession>
<dbReference type="InterPro" id="IPR002477">
    <property type="entry name" value="Peptidoglycan-bd-like"/>
</dbReference>
<dbReference type="Proteomes" id="UP001158045">
    <property type="component" value="Unassembled WGS sequence"/>
</dbReference>
<proteinExistence type="predicted"/>
<name>A0ABT6NCT3_9FIRM</name>
<evidence type="ECO:0000259" key="3">
    <source>
        <dbReference type="Pfam" id="PF01471"/>
    </source>
</evidence>
<dbReference type="InterPro" id="IPR036366">
    <property type="entry name" value="PGBDSf"/>
</dbReference>
<reference evidence="4 5" key="1">
    <citation type="submission" date="2023-04" db="EMBL/GenBank/DDBJ databases">
        <title>Fusibacter bizertensis strain WBS, isolated from littoral bottom sediments of the Arctic seas - biochemical and genomic analysis.</title>
        <authorList>
            <person name="Brioukhanov A.L."/>
        </authorList>
    </citation>
    <scope>NUCLEOTIDE SEQUENCE [LARGE SCALE GENOMIC DNA]</scope>
    <source>
        <strain evidence="4 5">WBS</strain>
    </source>
</reference>
<keyword evidence="2" id="KW-0732">Signal</keyword>
<evidence type="ECO:0000256" key="2">
    <source>
        <dbReference type="SAM" id="SignalP"/>
    </source>
</evidence>
<feature type="compositionally biased region" description="Low complexity" evidence="1">
    <location>
        <begin position="49"/>
        <end position="60"/>
    </location>
</feature>
<evidence type="ECO:0000313" key="5">
    <source>
        <dbReference type="Proteomes" id="UP001158045"/>
    </source>
</evidence>